<dbReference type="AlphaFoldDB" id="A0A3N6PC27"/>
<proteinExistence type="predicted"/>
<sequence length="111" mass="12481">MGILTPNNEVIINWLALKSLLVGVGDNPPLAPPPPRRGIQETGVRTQVERGIIEEVGRKVIPRLFCHNRPKILACMSFLHQKACTFFDQKRPIPISINGLKFNQQALIINY</sequence>
<gene>
    <name evidence="1" type="ORF">D5R40_15210</name>
</gene>
<reference evidence="1 2" key="1">
    <citation type="journal article" date="2018" name="ACS Chem. Biol.">
        <title>Ketoreductase domain dysfunction expands chemodiversity: malyngamide biosynthesis in the cyanobacterium Okeania hirsuta.</title>
        <authorList>
            <person name="Moss N.A."/>
            <person name="Leao T."/>
            <person name="Rankin M."/>
            <person name="McCullough T.M."/>
            <person name="Qu P."/>
            <person name="Korobeynikov A."/>
            <person name="Smith J.L."/>
            <person name="Gerwick L."/>
            <person name="Gerwick W.H."/>
        </authorList>
    </citation>
    <scope>NUCLEOTIDE SEQUENCE [LARGE SCALE GENOMIC DNA]</scope>
    <source>
        <strain evidence="1 2">PAB10Feb10-1</strain>
    </source>
</reference>
<keyword evidence="2" id="KW-1185">Reference proteome</keyword>
<accession>A0A3N6PC27</accession>
<dbReference type="Proteomes" id="UP000269154">
    <property type="component" value="Unassembled WGS sequence"/>
</dbReference>
<evidence type="ECO:0000313" key="2">
    <source>
        <dbReference type="Proteomes" id="UP000269154"/>
    </source>
</evidence>
<protein>
    <submittedName>
        <fullName evidence="1">Uncharacterized protein</fullName>
    </submittedName>
</protein>
<organism evidence="1 2">
    <name type="scientific">Okeania hirsuta</name>
    <dbReference type="NCBI Taxonomy" id="1458930"/>
    <lineage>
        <taxon>Bacteria</taxon>
        <taxon>Bacillati</taxon>
        <taxon>Cyanobacteriota</taxon>
        <taxon>Cyanophyceae</taxon>
        <taxon>Oscillatoriophycideae</taxon>
        <taxon>Oscillatoriales</taxon>
        <taxon>Microcoleaceae</taxon>
        <taxon>Okeania</taxon>
    </lineage>
</organism>
<evidence type="ECO:0000313" key="1">
    <source>
        <dbReference type="EMBL" id="RQH42158.1"/>
    </source>
</evidence>
<dbReference type="RefSeq" id="WP_124145494.1">
    <property type="nucleotide sequence ID" value="NZ_CAWOKI010000089.1"/>
</dbReference>
<comment type="caution">
    <text evidence="1">The sequence shown here is derived from an EMBL/GenBank/DDBJ whole genome shotgun (WGS) entry which is preliminary data.</text>
</comment>
<dbReference type="EMBL" id="RCBY01000079">
    <property type="protein sequence ID" value="RQH42158.1"/>
    <property type="molecule type" value="Genomic_DNA"/>
</dbReference>
<name>A0A3N6PC27_9CYAN</name>